<dbReference type="Proteomes" id="UP000266483">
    <property type="component" value="Unassembled WGS sequence"/>
</dbReference>
<evidence type="ECO:0000256" key="4">
    <source>
        <dbReference type="ARBA" id="ARBA00022692"/>
    </source>
</evidence>
<evidence type="ECO:0000313" key="11">
    <source>
        <dbReference type="Proteomes" id="UP000266206"/>
    </source>
</evidence>
<comment type="similarity">
    <text evidence="2">Belongs to the MreD family.</text>
</comment>
<keyword evidence="12" id="KW-1185">Reference proteome</keyword>
<evidence type="ECO:0000313" key="9">
    <source>
        <dbReference type="EMBL" id="RII81880.1"/>
    </source>
</evidence>
<feature type="transmembrane region" description="Helical" evidence="8">
    <location>
        <begin position="30"/>
        <end position="50"/>
    </location>
</feature>
<feature type="transmembrane region" description="Helical" evidence="8">
    <location>
        <begin position="122"/>
        <end position="144"/>
    </location>
</feature>
<accession>A0A3A1YU49</accession>
<evidence type="ECO:0000256" key="3">
    <source>
        <dbReference type="ARBA" id="ARBA00022475"/>
    </source>
</evidence>
<dbReference type="PANTHER" id="PTHR37484">
    <property type="entry name" value="ROD SHAPE-DETERMINING PROTEIN MRED"/>
    <property type="match status" value="1"/>
</dbReference>
<evidence type="ECO:0000256" key="1">
    <source>
        <dbReference type="ARBA" id="ARBA00004651"/>
    </source>
</evidence>
<organism evidence="10 11">
    <name type="scientific">Neopusillimonas maritima</name>
    <dbReference type="NCBI Taxonomy" id="2026239"/>
    <lineage>
        <taxon>Bacteria</taxon>
        <taxon>Pseudomonadati</taxon>
        <taxon>Pseudomonadota</taxon>
        <taxon>Betaproteobacteria</taxon>
        <taxon>Burkholderiales</taxon>
        <taxon>Alcaligenaceae</taxon>
        <taxon>Neopusillimonas</taxon>
    </lineage>
</organism>
<dbReference type="GO" id="GO:0005886">
    <property type="term" value="C:plasma membrane"/>
    <property type="evidence" value="ECO:0007669"/>
    <property type="project" value="UniProtKB-SubCell"/>
</dbReference>
<sequence length="186" mass="20543">MAPRGTGSKSSLSALTPIDTRSFGRSSSLLLVWGSIFIVWLASLASWRVWPYAPDLLLLVLLFWCLNEPRRVGLFTAFAFGLLMDVHDAGPLGGHALVYGLAAYGVVTLGRRLQRFNSVVQAIHILPVLLLVQTIYIMISSWLAGHWLGWSWLVSAVFTAGLWPVADILLHYLPHRLHEELDGGNA</sequence>
<evidence type="ECO:0000313" key="10">
    <source>
        <dbReference type="EMBL" id="RIY40400.1"/>
    </source>
</evidence>
<evidence type="ECO:0000256" key="6">
    <source>
        <dbReference type="ARBA" id="ARBA00022989"/>
    </source>
</evidence>
<keyword evidence="5" id="KW-0133">Cell shape</keyword>
<dbReference type="EMBL" id="NQOU01000007">
    <property type="protein sequence ID" value="RII81880.1"/>
    <property type="molecule type" value="Genomic_DNA"/>
</dbReference>
<keyword evidence="3" id="KW-1003">Cell membrane</keyword>
<name>A0A3A1YU49_9BURK</name>
<dbReference type="AlphaFoldDB" id="A0A3A1YU49"/>
<keyword evidence="4 8" id="KW-0812">Transmembrane</keyword>
<comment type="subcellular location">
    <subcellularLocation>
        <location evidence="1">Cell membrane</location>
        <topology evidence="1">Multi-pass membrane protein</topology>
    </subcellularLocation>
</comment>
<evidence type="ECO:0000313" key="12">
    <source>
        <dbReference type="Proteomes" id="UP000266483"/>
    </source>
</evidence>
<evidence type="ECO:0000256" key="2">
    <source>
        <dbReference type="ARBA" id="ARBA00007776"/>
    </source>
</evidence>
<dbReference type="NCBIfam" id="TIGR03426">
    <property type="entry name" value="shape_MreD"/>
    <property type="match status" value="1"/>
</dbReference>
<proteinExistence type="inferred from homology"/>
<feature type="transmembrane region" description="Helical" evidence="8">
    <location>
        <begin position="92"/>
        <end position="110"/>
    </location>
</feature>
<dbReference type="PANTHER" id="PTHR37484:SF1">
    <property type="entry name" value="ROD SHAPE-DETERMINING PROTEIN MRED"/>
    <property type="match status" value="1"/>
</dbReference>
<feature type="transmembrane region" description="Helical" evidence="8">
    <location>
        <begin position="150"/>
        <end position="170"/>
    </location>
</feature>
<keyword evidence="7 8" id="KW-0472">Membrane</keyword>
<keyword evidence="6 8" id="KW-1133">Transmembrane helix</keyword>
<evidence type="ECO:0000256" key="7">
    <source>
        <dbReference type="ARBA" id="ARBA00023136"/>
    </source>
</evidence>
<evidence type="ECO:0000256" key="8">
    <source>
        <dbReference type="SAM" id="Phobius"/>
    </source>
</evidence>
<dbReference type="GO" id="GO:0008360">
    <property type="term" value="P:regulation of cell shape"/>
    <property type="evidence" value="ECO:0007669"/>
    <property type="project" value="UniProtKB-KW"/>
</dbReference>
<dbReference type="EMBL" id="NQYH01000009">
    <property type="protein sequence ID" value="RIY40400.1"/>
    <property type="molecule type" value="Genomic_DNA"/>
</dbReference>
<reference evidence="11 12" key="1">
    <citation type="submission" date="2017-08" db="EMBL/GenBank/DDBJ databases">
        <title>Pusillimonas indicus sp. nov., a member of the family Alcaligenaceae isolated from surface seawater.</title>
        <authorList>
            <person name="Li J."/>
        </authorList>
    </citation>
    <scope>NUCLEOTIDE SEQUENCE [LARGE SCALE GENOMIC DNA]</scope>
    <source>
        <strain evidence="9 12">17-4A</strain>
        <strain evidence="10 11">L52-1-41</strain>
    </source>
</reference>
<dbReference type="Proteomes" id="UP000266206">
    <property type="component" value="Unassembled WGS sequence"/>
</dbReference>
<comment type="caution">
    <text evidence="10">The sequence shown here is derived from an EMBL/GenBank/DDBJ whole genome shotgun (WGS) entry which is preliminary data.</text>
</comment>
<dbReference type="InterPro" id="IPR026034">
    <property type="entry name" value="MreD_proteobac"/>
</dbReference>
<gene>
    <name evidence="10" type="primary">mreD</name>
    <name evidence="9" type="ORF">CJO09_14045</name>
    <name evidence="10" type="ORF">CJP73_11085</name>
</gene>
<protein>
    <submittedName>
        <fullName evidence="10">Rod shape-determining protein MreD</fullName>
    </submittedName>
</protein>
<evidence type="ECO:0000256" key="5">
    <source>
        <dbReference type="ARBA" id="ARBA00022960"/>
    </source>
</evidence>
<dbReference type="InterPro" id="IPR007227">
    <property type="entry name" value="Cell_shape_determining_MreD"/>
</dbReference>
<dbReference type="RefSeq" id="WP_119442925.1">
    <property type="nucleotide sequence ID" value="NZ_CP170494.1"/>
</dbReference>
<dbReference type="OrthoDB" id="5297408at2"/>
<dbReference type="PIRSF" id="PIRSF018472">
    <property type="entry name" value="MreD_proteobac"/>
    <property type="match status" value="1"/>
</dbReference>
<dbReference type="Pfam" id="PF04093">
    <property type="entry name" value="MreD"/>
    <property type="match status" value="1"/>
</dbReference>